<evidence type="ECO:0000313" key="4">
    <source>
        <dbReference type="EMBL" id="KFZ31387.1"/>
    </source>
</evidence>
<dbReference type="PANTHER" id="PTHR42776">
    <property type="entry name" value="SERINE PEPTIDASE S9 FAMILY MEMBER"/>
    <property type="match status" value="1"/>
</dbReference>
<gene>
    <name evidence="4" type="ORF">IDSA_01310</name>
</gene>
<dbReference type="Gene3D" id="3.40.50.1820">
    <property type="entry name" value="alpha/beta hydrolase"/>
    <property type="match status" value="1"/>
</dbReference>
<sequence length="648" mass="72845">MTRLTHFLTLLFALMLSSASLSANAQPKEFPVEDFFSNAVYNGVHISPDGRHFAIKSSEGSRDKIIIFDREQRKVTTSFAFGDNIRFSNINWVNNERIIFEGSKFVGFLDEKGGVPSLYGANVDGSNRRELFKWGRTGYRLLHLWPEDPEHILIGKFHYADDGEMKAHRMNVNDGRLYYLADQPPRANSLITDNSGELRAAYAYEEERDDEYGDGSLWLYYKPLGSAEWKEFDISNFEKGKNLSFGGFTEDERYAYLISDHDSKTTAIYKFDTLTGDMTAVADDPVSNVMGPVYGMNGAIVGFEFMPDYFRRVYVDDSKSAQLLKRLEASFPGQRVTLTSLTEDKTQAVVAVSSDRNAGEYYLFNTDTLEASYIASPNPKLNPADMAEVTPFNIEARDGLRLNGYLTIPQAHDEAQVKRLIVNVHGGPHGPFDRWGFSAENQFFANRGFAVLQVNFRGSGGYGQLFEEAGYRKWGREMQNDVTDATLWAIEQGYADKDHICIYGGSYGGYASMMGVIREPDLYQCAVGYVGVYSLPVMKTTGDIPGRESGRKYLSHVLGDDQAELQANSPAFNVDKIKAALYIVHGEDDVRVPMAQYEALTDALDKAKIPYQSMLRDEGHGFQLEPNKFDLYNSLDVFFTKHLGDGTR</sequence>
<dbReference type="EMBL" id="JPER01000001">
    <property type="protein sequence ID" value="KFZ31387.1"/>
    <property type="molecule type" value="Genomic_DNA"/>
</dbReference>
<reference evidence="4 5" key="1">
    <citation type="submission" date="2014-06" db="EMBL/GenBank/DDBJ databases">
        <title>The draft genome sequence of Idiomarina salinarum ISL-52.</title>
        <authorList>
            <person name="Du J."/>
            <person name="Shao Z."/>
        </authorList>
    </citation>
    <scope>NUCLEOTIDE SEQUENCE [LARGE SCALE GENOMIC DNA]</scope>
    <source>
        <strain evidence="4 5">ISL-52</strain>
    </source>
</reference>
<feature type="signal peptide" evidence="2">
    <location>
        <begin position="1"/>
        <end position="25"/>
    </location>
</feature>
<dbReference type="GO" id="GO:0004252">
    <property type="term" value="F:serine-type endopeptidase activity"/>
    <property type="evidence" value="ECO:0007669"/>
    <property type="project" value="TreeGrafter"/>
</dbReference>
<evidence type="ECO:0000259" key="3">
    <source>
        <dbReference type="Pfam" id="PF00326"/>
    </source>
</evidence>
<feature type="chain" id="PRO_5001905557" description="Peptidase S9 prolyl oligopeptidase catalytic domain-containing protein" evidence="2">
    <location>
        <begin position="26"/>
        <end position="648"/>
    </location>
</feature>
<keyword evidence="5" id="KW-1185">Reference proteome</keyword>
<dbReference type="GO" id="GO:0006508">
    <property type="term" value="P:proteolysis"/>
    <property type="evidence" value="ECO:0007669"/>
    <property type="project" value="InterPro"/>
</dbReference>
<dbReference type="Pfam" id="PF00326">
    <property type="entry name" value="Peptidase_S9"/>
    <property type="match status" value="1"/>
</dbReference>
<evidence type="ECO:0000256" key="1">
    <source>
        <dbReference type="ARBA" id="ARBA00022801"/>
    </source>
</evidence>
<organism evidence="4 5">
    <name type="scientific">Pseudidiomarina salinarum</name>
    <dbReference type="NCBI Taxonomy" id="435908"/>
    <lineage>
        <taxon>Bacteria</taxon>
        <taxon>Pseudomonadati</taxon>
        <taxon>Pseudomonadota</taxon>
        <taxon>Gammaproteobacteria</taxon>
        <taxon>Alteromonadales</taxon>
        <taxon>Idiomarinaceae</taxon>
        <taxon>Pseudidiomarina</taxon>
    </lineage>
</organism>
<dbReference type="eggNOG" id="COG1506">
    <property type="taxonomic scope" value="Bacteria"/>
</dbReference>
<evidence type="ECO:0000313" key="5">
    <source>
        <dbReference type="Proteomes" id="UP000054363"/>
    </source>
</evidence>
<dbReference type="InterPro" id="IPR029058">
    <property type="entry name" value="AB_hydrolase_fold"/>
</dbReference>
<keyword evidence="2" id="KW-0732">Signal</keyword>
<comment type="caution">
    <text evidence="4">The sequence shown here is derived from an EMBL/GenBank/DDBJ whole genome shotgun (WGS) entry which is preliminary data.</text>
</comment>
<feature type="domain" description="Peptidase S9 prolyl oligopeptidase catalytic" evidence="3">
    <location>
        <begin position="435"/>
        <end position="645"/>
    </location>
</feature>
<dbReference type="Proteomes" id="UP000054363">
    <property type="component" value="Unassembled WGS sequence"/>
</dbReference>
<dbReference type="InterPro" id="IPR001375">
    <property type="entry name" value="Peptidase_S9_cat"/>
</dbReference>
<accession>A0A094IWC3</accession>
<dbReference type="PANTHER" id="PTHR42776:SF27">
    <property type="entry name" value="DIPEPTIDYL PEPTIDASE FAMILY MEMBER 6"/>
    <property type="match status" value="1"/>
</dbReference>
<keyword evidence="1" id="KW-0378">Hydrolase</keyword>
<proteinExistence type="predicted"/>
<dbReference type="AlphaFoldDB" id="A0A094IWC3"/>
<dbReference type="SUPFAM" id="SSF82171">
    <property type="entry name" value="DPP6 N-terminal domain-like"/>
    <property type="match status" value="1"/>
</dbReference>
<dbReference type="OrthoDB" id="4269629at2"/>
<evidence type="ECO:0000256" key="2">
    <source>
        <dbReference type="SAM" id="SignalP"/>
    </source>
</evidence>
<dbReference type="RefSeq" id="WP_034773716.1">
    <property type="nucleotide sequence ID" value="NZ_JPER01000001.1"/>
</dbReference>
<protein>
    <recommendedName>
        <fullName evidence="3">Peptidase S9 prolyl oligopeptidase catalytic domain-containing protein</fullName>
    </recommendedName>
</protein>
<name>A0A094IWC3_9GAMM</name>
<dbReference type="STRING" id="435908.IDSA_01310"/>
<dbReference type="SUPFAM" id="SSF53474">
    <property type="entry name" value="alpha/beta-Hydrolases"/>
    <property type="match status" value="1"/>
</dbReference>